<dbReference type="Proteomes" id="UP000826725">
    <property type="component" value="Chromosome"/>
</dbReference>
<dbReference type="Pfam" id="PF03704">
    <property type="entry name" value="BTAD"/>
    <property type="match status" value="1"/>
</dbReference>
<protein>
    <recommendedName>
        <fullName evidence="7">Bacterial transcriptional activator domain-containing protein</fullName>
    </recommendedName>
</protein>
<keyword evidence="1" id="KW-0677">Repeat</keyword>
<dbReference type="InterPro" id="IPR056884">
    <property type="entry name" value="NPHP3-like_N"/>
</dbReference>
<name>A0A8D5FQP7_9BACT</name>
<keyword evidence="6" id="KW-1185">Reference proteome</keyword>
<dbReference type="PANTHER" id="PTHR35807">
    <property type="entry name" value="TRANSCRIPTIONAL REGULATOR REDD-RELATED"/>
    <property type="match status" value="1"/>
</dbReference>
<evidence type="ECO:0000259" key="2">
    <source>
        <dbReference type="Pfam" id="PF03704"/>
    </source>
</evidence>
<proteinExistence type="predicted"/>
<dbReference type="PANTHER" id="PTHR35807:SF2">
    <property type="entry name" value="TRANSCRIPTIONAL ACTIVATOR DOMAIN"/>
    <property type="match status" value="1"/>
</dbReference>
<dbReference type="KEGG" id="dbk:DGMP_03590"/>
<dbReference type="RefSeq" id="WP_228855868.1">
    <property type="nucleotide sequence ID" value="NZ_AP024086.1"/>
</dbReference>
<dbReference type="AlphaFoldDB" id="A0A8D5FQP7"/>
<evidence type="ECO:0000259" key="4">
    <source>
        <dbReference type="Pfam" id="PF25873"/>
    </source>
</evidence>
<feature type="domain" description="Nephrocystin 3-like N-terminal" evidence="3">
    <location>
        <begin position="46"/>
        <end position="183"/>
    </location>
</feature>
<evidence type="ECO:0008006" key="7">
    <source>
        <dbReference type="Google" id="ProtNLM"/>
    </source>
</evidence>
<evidence type="ECO:0000313" key="6">
    <source>
        <dbReference type="Proteomes" id="UP000826725"/>
    </source>
</evidence>
<dbReference type="EMBL" id="AP024086">
    <property type="protein sequence ID" value="BCL59666.1"/>
    <property type="molecule type" value="Genomic_DNA"/>
</dbReference>
<dbReference type="InterPro" id="IPR051677">
    <property type="entry name" value="AfsR-DnrI-RedD_regulator"/>
</dbReference>
<feature type="domain" description="Bacterial transcriptional activator" evidence="2">
    <location>
        <begin position="951"/>
        <end position="1075"/>
    </location>
</feature>
<dbReference type="InterPro" id="IPR059106">
    <property type="entry name" value="WHD_MalT"/>
</dbReference>
<evidence type="ECO:0000313" key="5">
    <source>
        <dbReference type="EMBL" id="BCL59666.1"/>
    </source>
</evidence>
<evidence type="ECO:0000256" key="1">
    <source>
        <dbReference type="ARBA" id="ARBA00022737"/>
    </source>
</evidence>
<accession>A0A8D5FQP7</accession>
<evidence type="ECO:0000259" key="3">
    <source>
        <dbReference type="Pfam" id="PF24883"/>
    </source>
</evidence>
<dbReference type="Pfam" id="PF25873">
    <property type="entry name" value="WHD_MalT"/>
    <property type="match status" value="1"/>
</dbReference>
<organism evidence="5 6">
    <name type="scientific">Desulfomarina profundi</name>
    <dbReference type="NCBI Taxonomy" id="2772557"/>
    <lineage>
        <taxon>Bacteria</taxon>
        <taxon>Pseudomonadati</taxon>
        <taxon>Thermodesulfobacteriota</taxon>
        <taxon>Desulfobulbia</taxon>
        <taxon>Desulfobulbales</taxon>
        <taxon>Desulfobulbaceae</taxon>
        <taxon>Desulfomarina</taxon>
    </lineage>
</organism>
<dbReference type="InterPro" id="IPR005158">
    <property type="entry name" value="BTAD"/>
</dbReference>
<dbReference type="Pfam" id="PF24883">
    <property type="entry name" value="NPHP3_N"/>
    <property type="match status" value="1"/>
</dbReference>
<reference evidence="5" key="1">
    <citation type="submission" date="2020-09" db="EMBL/GenBank/DDBJ databases">
        <title>Desulfogranum mesoprofundum gen. nov., sp. nov., a novel mesophilic, sulfate-reducing chemolithoautotroph isolated from a deep-sea hydrothermal vent chimney in the Suiyo Seamount.</title>
        <authorList>
            <person name="Hashimoto Y."/>
            <person name="Nakagawa S."/>
        </authorList>
    </citation>
    <scope>NUCLEOTIDE SEQUENCE</scope>
    <source>
        <strain evidence="5">KT2</strain>
    </source>
</reference>
<gene>
    <name evidence="5" type="ORF">DGMP_03590</name>
</gene>
<sequence length="1095" mass="125798">MMNTRQSEANSLNYTIPSNKFYPPHIDESQSLLRTRILTAKLPEKNHTKKVIIIEAQAGQGKTTLVSQFLKYNDNTFIWYQVGPEDSDPVLLLSSLLANLTANLPDFYSPQLTTILNEGSVGPLDLARCANILLRDLDQYLSTDIYLVFDDLHRIEYGALTNNLLEHIIDTSPPKVHFIFVSRHPLELKSKILRNGNQIAYISTTDLAFDNEEIEELCNTILNKAISRQDAIAIQRITKGWVMGIILASHPISGRSHFWLDDTVSPADDRSEKEHMLEYFQEEIFDQIPEHLHIPFLELSLLQEIPADLATKITGIEEFSLVLSDMSQANFFIYKLDDRKHVFRFHHFFQEFLQKRAHLQIDSEKIKKIHRSEAEYYLERNMTEKALTCYRNGEDFHAMSNILQEKGMELIADNKTITILTLLQSIPEKTLFQYSWLTLYAGLLRVDFTPQTTLPFFDSARRDFIKSGEEIGELLTLSQTIYYHFVISGQYTVGSELLLRTEVILEKNKKTMPVPITIIAARNLASGYCFFNGDMDKARHFIQMASTLATRHDIRNFIASTRFIQGYIELLSGNRAKFKREAEICFTLLNDPLVGESNKLTMRIMNLCHLSMTGDFLNYELQQTALQQAIDHTVIDQTVAAPYLFIWTSSNFFARGLVEEGLNLLARGYGITSTASSDHMLSQLLQWQAFGHVLAGAHEKSMELLEESTELRDRAGGPFYIAFHHIIAGAVFTRLKMYDKAKKSLERGLALAQSIPSTYLTLCGLMNRSYLNYESGTPESPVDDLEAALSLMKINDYTFFWSWEPVMMTKLLGFAVKRDIEKSFARSLARRRLHVNFSDDGEPIPLLKFTFLDSFEVSIRDKVIFRARDLTPFQRELLGLLVTAKGQRIPQEKIQLELWPESSPENARKSFDTLLARLRKLMSPHLPIPVKHYLFTQKGILCLENYEIDGLDFFEAARTGLSHSKNGDWLQAYGKFRTAFSLYKGMMPEDTFKSEQVLAYNDELVNLFVEFTTAWARHMVESGRSEEAITLIEKILQINLLEENLTTLLYSLHTQSNNLLKARSVLDRYKKALQRAEYSREEIEEILEEIRTGRR</sequence>
<feature type="domain" description="MalT-like winged helix" evidence="4">
    <location>
        <begin position="282"/>
        <end position="360"/>
    </location>
</feature>